<organism evidence="1 2">
    <name type="scientific">Nosema bombycis (strain CQ1 / CVCC 102059)</name>
    <name type="common">Microsporidian parasite</name>
    <name type="synonym">Pebrine of silkworm</name>
    <dbReference type="NCBI Taxonomy" id="578461"/>
    <lineage>
        <taxon>Eukaryota</taxon>
        <taxon>Fungi</taxon>
        <taxon>Fungi incertae sedis</taxon>
        <taxon>Microsporidia</taxon>
        <taxon>Nosematidae</taxon>
        <taxon>Nosema</taxon>
    </lineage>
</organism>
<dbReference type="EMBL" id="KB908914">
    <property type="protein sequence ID" value="EOB15323.1"/>
    <property type="molecule type" value="Genomic_DNA"/>
</dbReference>
<accession>R0MR16</accession>
<dbReference type="HOGENOM" id="CLU_3143526_0_0_1"/>
<proteinExistence type="predicted"/>
<dbReference type="AlphaFoldDB" id="R0MR16"/>
<gene>
    <name evidence="1" type="ORF">NBO_6g0074</name>
</gene>
<evidence type="ECO:0000313" key="2">
    <source>
        <dbReference type="Proteomes" id="UP000016927"/>
    </source>
</evidence>
<keyword evidence="2" id="KW-1185">Reference proteome</keyword>
<dbReference type="VEuPathDB" id="MicrosporidiaDB:NBO_6g0074"/>
<name>R0MR16_NOSB1</name>
<reference evidence="1 2" key="1">
    <citation type="journal article" date="2013" name="BMC Genomics">
        <title>Comparative genomics of parasitic silkworm microsporidia reveal an association between genome expansion and host adaptation.</title>
        <authorList>
            <person name="Pan G."/>
            <person name="Xu J."/>
            <person name="Li T."/>
            <person name="Xia Q."/>
            <person name="Liu S.L."/>
            <person name="Zhang G."/>
            <person name="Li S."/>
            <person name="Li C."/>
            <person name="Liu H."/>
            <person name="Yang L."/>
            <person name="Liu T."/>
            <person name="Zhang X."/>
            <person name="Wu Z."/>
            <person name="Fan W."/>
            <person name="Dang X."/>
            <person name="Xiang H."/>
            <person name="Tao M."/>
            <person name="Li Y."/>
            <person name="Hu J."/>
            <person name="Li Z."/>
            <person name="Lin L."/>
            <person name="Luo J."/>
            <person name="Geng L."/>
            <person name="Wang L."/>
            <person name="Long M."/>
            <person name="Wan Y."/>
            <person name="He N."/>
            <person name="Zhang Z."/>
            <person name="Lu C."/>
            <person name="Keeling P.J."/>
            <person name="Wang J."/>
            <person name="Xiang Z."/>
            <person name="Zhou Z."/>
        </authorList>
    </citation>
    <scope>NUCLEOTIDE SEQUENCE [LARGE SCALE GENOMIC DNA]</scope>
    <source>
        <strain evidence="2">CQ1 / CVCC 102059</strain>
    </source>
</reference>
<evidence type="ECO:0000313" key="1">
    <source>
        <dbReference type="EMBL" id="EOB15323.1"/>
    </source>
</evidence>
<sequence length="49" mass="5710">MANMWKYDRELTFNECLLILANPASMAKIIVDGLDFISEFKNLMKKGRE</sequence>
<protein>
    <submittedName>
        <fullName evidence="1">Uncharacterized protein</fullName>
    </submittedName>
</protein>
<dbReference type="Proteomes" id="UP000016927">
    <property type="component" value="Unassembled WGS sequence"/>
</dbReference>